<evidence type="ECO:0000313" key="3">
    <source>
        <dbReference type="Proteomes" id="UP000812287"/>
    </source>
</evidence>
<dbReference type="GeneID" id="66103529"/>
<dbReference type="InterPro" id="IPR045338">
    <property type="entry name" value="DUF6535"/>
</dbReference>
<comment type="caution">
    <text evidence="2">The sequence shown here is derived from an EMBL/GenBank/DDBJ whole genome shotgun (WGS) entry which is preliminary data.</text>
</comment>
<sequence>MAVKIEFRPPTVHGPVYTVPVFYYMYWYCGHPYSIDFDAEMFAGARDMIDILLVFTGLFSAVLVQTSQNTQPDYNQTSALLEFAKLLCRMDRSPLSYFLSLIRPFCPYNVSLTFHARCPNRFLNDALLCHPWLHSLRSKEHLHRQRHQGWRGDYSFVLGIMSIERDLKHLETSSQ</sequence>
<dbReference type="RefSeq" id="XP_043046709.1">
    <property type="nucleotide sequence ID" value="XM_043181233.1"/>
</dbReference>
<dbReference type="Proteomes" id="UP000812287">
    <property type="component" value="Unassembled WGS sequence"/>
</dbReference>
<proteinExistence type="predicted"/>
<accession>A0A9P7W6K1</accession>
<dbReference type="EMBL" id="MU250523">
    <property type="protein sequence ID" value="KAG7453209.1"/>
    <property type="molecule type" value="Genomic_DNA"/>
</dbReference>
<evidence type="ECO:0000259" key="1">
    <source>
        <dbReference type="Pfam" id="PF20153"/>
    </source>
</evidence>
<dbReference type="Pfam" id="PF20153">
    <property type="entry name" value="DUF6535"/>
    <property type="match status" value="1"/>
</dbReference>
<name>A0A9P7W6K1_9AGAR</name>
<organism evidence="2 3">
    <name type="scientific">Guyanagaster necrorhizus</name>
    <dbReference type="NCBI Taxonomy" id="856835"/>
    <lineage>
        <taxon>Eukaryota</taxon>
        <taxon>Fungi</taxon>
        <taxon>Dikarya</taxon>
        <taxon>Basidiomycota</taxon>
        <taxon>Agaricomycotina</taxon>
        <taxon>Agaricomycetes</taxon>
        <taxon>Agaricomycetidae</taxon>
        <taxon>Agaricales</taxon>
        <taxon>Marasmiineae</taxon>
        <taxon>Physalacriaceae</taxon>
        <taxon>Guyanagaster</taxon>
    </lineage>
</organism>
<evidence type="ECO:0000313" key="2">
    <source>
        <dbReference type="EMBL" id="KAG7453209.1"/>
    </source>
</evidence>
<gene>
    <name evidence="2" type="ORF">BT62DRAFT_51766</name>
</gene>
<dbReference type="OrthoDB" id="3235960at2759"/>
<feature type="domain" description="DUF6535" evidence="1">
    <location>
        <begin position="36"/>
        <end position="80"/>
    </location>
</feature>
<keyword evidence="3" id="KW-1185">Reference proteome</keyword>
<protein>
    <recommendedName>
        <fullName evidence="1">DUF6535 domain-containing protein</fullName>
    </recommendedName>
</protein>
<reference evidence="2" key="1">
    <citation type="submission" date="2020-11" db="EMBL/GenBank/DDBJ databases">
        <title>Adaptations for nitrogen fixation in a non-lichenized fungal sporocarp promotes dispersal by wood-feeding termites.</title>
        <authorList>
            <consortium name="DOE Joint Genome Institute"/>
            <person name="Koch R.A."/>
            <person name="Yoon G."/>
            <person name="Arayal U."/>
            <person name="Lail K."/>
            <person name="Amirebrahimi M."/>
            <person name="Labutti K."/>
            <person name="Lipzen A."/>
            <person name="Riley R."/>
            <person name="Barry K."/>
            <person name="Henrissat B."/>
            <person name="Grigoriev I.V."/>
            <person name="Herr J.R."/>
            <person name="Aime M.C."/>
        </authorList>
    </citation>
    <scope>NUCLEOTIDE SEQUENCE</scope>
    <source>
        <strain evidence="2">MCA 3950</strain>
    </source>
</reference>
<dbReference type="AlphaFoldDB" id="A0A9P7W6K1"/>